<reference evidence="4 5" key="1">
    <citation type="submission" date="2019-10" db="EMBL/GenBank/DDBJ databases">
        <title>The complete nucleotide sequence of fowl adenovirus type 10.</title>
        <authorList>
            <person name="Zhao L."/>
            <person name="Zhang X."/>
        </authorList>
    </citation>
    <scope>NUCLEOTIDE SEQUENCE [LARGE SCALE GENOMIC DNA]</scope>
    <source>
        <strain evidence="4">AHFY19</strain>
    </source>
</reference>
<protein>
    <submittedName>
        <fullName evidence="4">Fiber-1 protein</fullName>
    </submittedName>
</protein>
<accession>A0A6M6R201</accession>
<evidence type="ECO:0000256" key="1">
    <source>
        <dbReference type="SAM" id="MobiDB-lite"/>
    </source>
</evidence>
<evidence type="ECO:0000259" key="2">
    <source>
        <dbReference type="Pfam" id="PF06536"/>
    </source>
</evidence>
<feature type="region of interest" description="Disordered" evidence="1">
    <location>
        <begin position="68"/>
        <end position="89"/>
    </location>
</feature>
<dbReference type="GO" id="GO:0019062">
    <property type="term" value="P:virion attachment to host cell"/>
    <property type="evidence" value="ECO:0007669"/>
    <property type="project" value="InterPro"/>
</dbReference>
<dbReference type="SMR" id="A0A6M6R201"/>
<dbReference type="Pfam" id="PF16812">
    <property type="entry name" value="AdHead_fibreRBD"/>
    <property type="match status" value="1"/>
</dbReference>
<feature type="compositionally biased region" description="Gly residues" evidence="1">
    <location>
        <begin position="68"/>
        <end position="82"/>
    </location>
</feature>
<evidence type="ECO:0000259" key="3">
    <source>
        <dbReference type="Pfam" id="PF16812"/>
    </source>
</evidence>
<dbReference type="InterPro" id="IPR010537">
    <property type="entry name" value="Avian_adenovirus_fibre_N"/>
</dbReference>
<sequence>MSALIASAADTVSVSGKKRPRRALSEPIRYLSEGDERRKPKRAPPATRANGPLLDLVYPFDFNAGGGGGSGGGGGGGGGGGQQIAVDPDGPLELTGDLLTLNTKTPIYVSDRAVSLLIDDDTLATKQVNGALMVKTAAPLNSGTGGGVTLGFDPRTMALDSVTGVLKVLVDSQGPLQADTGGITLQFDTQDFVVNNGTLALASSVGPTYLSPFATYEVTPVLGISQRNGNVKSKGLQNWSIGYYIYMVSSAGIVNGLITLELAQELTGASGENSLTSGLNFTFVLSPMYPIETEVNLSLIVPPTVSPTNQNRVFVPNSNQSDVGYLGLPAQTKDDWYVPINSPGLRLVSFMPTATGNEKFGQGTLGYCAATIQNTPSGTTPSDAIAFTVSLPQTSGSNWFDQYAPDTVVTTGPIPFSYQGYVYSPNGNNHAPSP</sequence>
<dbReference type="InterPro" id="IPR038486">
    <property type="entry name" value="Fiber_prot_C_sf"/>
</dbReference>
<feature type="region of interest" description="Disordered" evidence="1">
    <location>
        <begin position="1"/>
        <end position="51"/>
    </location>
</feature>
<proteinExistence type="predicted"/>
<feature type="domain" description="Fiber protein 1 C-terminal" evidence="3">
    <location>
        <begin position="237"/>
        <end position="414"/>
    </location>
</feature>
<evidence type="ECO:0000313" key="4">
    <source>
        <dbReference type="EMBL" id="QJZ28082.1"/>
    </source>
</evidence>
<evidence type="ECO:0000313" key="5">
    <source>
        <dbReference type="Proteomes" id="UP000503142"/>
    </source>
</evidence>
<feature type="domain" description="Avian adenovirus fibre N-terminal" evidence="2">
    <location>
        <begin position="134"/>
        <end position="188"/>
    </location>
</feature>
<organismHost>
    <name type="scientific">Galliformes</name>
    <name type="common">landfowls</name>
    <dbReference type="NCBI Taxonomy" id="8976"/>
</organismHost>
<dbReference type="Pfam" id="PF06536">
    <property type="entry name" value="Av_adeno_fibre"/>
    <property type="match status" value="1"/>
</dbReference>
<organism evidence="4 5">
    <name type="scientific">Fowl adenovirus C serotype 10 (strain SA2)</name>
    <name type="common">FAdV-10</name>
    <name type="synonym">Fowl adenovirus 10</name>
    <dbReference type="NCBI Taxonomy" id="10547"/>
    <lineage>
        <taxon>Viruses</taxon>
        <taxon>Varidnaviria</taxon>
        <taxon>Bamfordvirae</taxon>
        <taxon>Preplasmiviricota</taxon>
        <taxon>Polisuviricotina</taxon>
        <taxon>Pharingeaviricetes</taxon>
        <taxon>Rowavirales</taxon>
        <taxon>Adenoviridae</taxon>
        <taxon>Aviadenovirus</taxon>
        <taxon>Aviadenovirus hydropericardii</taxon>
        <taxon>Fowl aviadenovirus C</taxon>
    </lineage>
</organism>
<name>A0A6M6R201_ADEGX</name>
<dbReference type="EMBL" id="MN542422">
    <property type="protein sequence ID" value="QJZ28082.1"/>
    <property type="molecule type" value="Genomic_DNA"/>
</dbReference>
<dbReference type="Proteomes" id="UP000503142">
    <property type="component" value="Segment"/>
</dbReference>
<dbReference type="InterPro" id="IPR031822">
    <property type="entry name" value="AdHead_fibreRBD"/>
</dbReference>
<dbReference type="Gene3D" id="2.60.90.30">
    <property type="entry name" value="Fiber protein 1, C-terminal domain"/>
    <property type="match status" value="1"/>
</dbReference>